<gene>
    <name evidence="4" type="ORF">ACFOOT_18120</name>
</gene>
<evidence type="ECO:0000256" key="2">
    <source>
        <dbReference type="ARBA" id="ARBA00023002"/>
    </source>
</evidence>
<dbReference type="SUPFAM" id="SSF56003">
    <property type="entry name" value="Molybdenum cofactor-binding domain"/>
    <property type="match status" value="1"/>
</dbReference>
<dbReference type="Proteomes" id="UP001595683">
    <property type="component" value="Unassembled WGS sequence"/>
</dbReference>
<dbReference type="InterPro" id="IPR000674">
    <property type="entry name" value="Ald_Oxase/Xan_DH_a/b"/>
</dbReference>
<dbReference type="Gene3D" id="3.30.365.10">
    <property type="entry name" value="Aldehyde oxidase/xanthine dehydrogenase, molybdopterin binding domain"/>
    <property type="match status" value="4"/>
</dbReference>
<dbReference type="InterPro" id="IPR016208">
    <property type="entry name" value="Ald_Oxase/xanthine_DH-like"/>
</dbReference>
<dbReference type="InterPro" id="IPR046867">
    <property type="entry name" value="AldOxase/xan_DH_MoCoBD2"/>
</dbReference>
<dbReference type="Gene3D" id="3.90.1170.50">
    <property type="entry name" value="Aldehyde oxidase/xanthine dehydrogenase, a/b hammerhead"/>
    <property type="match status" value="1"/>
</dbReference>
<dbReference type="PANTHER" id="PTHR11908">
    <property type="entry name" value="XANTHINE DEHYDROGENASE"/>
    <property type="match status" value="1"/>
</dbReference>
<dbReference type="PANTHER" id="PTHR11908:SF132">
    <property type="entry name" value="ALDEHYDE OXIDASE 1-RELATED"/>
    <property type="match status" value="1"/>
</dbReference>
<dbReference type="Pfam" id="PF02738">
    <property type="entry name" value="MoCoBD_1"/>
    <property type="match status" value="1"/>
</dbReference>
<evidence type="ECO:0000313" key="5">
    <source>
        <dbReference type="Proteomes" id="UP001595683"/>
    </source>
</evidence>
<dbReference type="Pfam" id="PF20256">
    <property type="entry name" value="MoCoBD_2"/>
    <property type="match status" value="1"/>
</dbReference>
<dbReference type="InterPro" id="IPR037165">
    <property type="entry name" value="AldOxase/xan_DH_Mopterin-bd_sf"/>
</dbReference>
<keyword evidence="5" id="KW-1185">Reference proteome</keyword>
<dbReference type="InterPro" id="IPR036856">
    <property type="entry name" value="Ald_Oxase/Xan_DH_a/b_sf"/>
</dbReference>
<evidence type="ECO:0000256" key="1">
    <source>
        <dbReference type="ARBA" id="ARBA00022505"/>
    </source>
</evidence>
<evidence type="ECO:0000259" key="3">
    <source>
        <dbReference type="SMART" id="SM01008"/>
    </source>
</evidence>
<feature type="domain" description="Aldehyde oxidase/xanthine dehydrogenase a/b hammerhead" evidence="3">
    <location>
        <begin position="27"/>
        <end position="142"/>
    </location>
</feature>
<dbReference type="SMART" id="SM01008">
    <property type="entry name" value="Ald_Xan_dh_C"/>
    <property type="match status" value="1"/>
</dbReference>
<reference evidence="5" key="1">
    <citation type="journal article" date="2019" name="Int. J. Syst. Evol. Microbiol.">
        <title>The Global Catalogue of Microorganisms (GCM) 10K type strain sequencing project: providing services to taxonomists for standard genome sequencing and annotation.</title>
        <authorList>
            <consortium name="The Broad Institute Genomics Platform"/>
            <consortium name="The Broad Institute Genome Sequencing Center for Infectious Disease"/>
            <person name="Wu L."/>
            <person name="Ma J."/>
        </authorList>
    </citation>
    <scope>NUCLEOTIDE SEQUENCE [LARGE SCALE GENOMIC DNA]</scope>
    <source>
        <strain evidence="5">KCTC 42224</strain>
    </source>
</reference>
<dbReference type="SUPFAM" id="SSF54665">
    <property type="entry name" value="CO dehydrogenase molybdoprotein N-domain-like"/>
    <property type="match status" value="1"/>
</dbReference>
<keyword evidence="2" id="KW-0560">Oxidoreductase</keyword>
<dbReference type="RefSeq" id="WP_191325192.1">
    <property type="nucleotide sequence ID" value="NZ_BMZP01000015.1"/>
</dbReference>
<organism evidence="4 5">
    <name type="scientific">Novosphingobium pokkalii</name>
    <dbReference type="NCBI Taxonomy" id="1770194"/>
    <lineage>
        <taxon>Bacteria</taxon>
        <taxon>Pseudomonadati</taxon>
        <taxon>Pseudomonadota</taxon>
        <taxon>Alphaproteobacteria</taxon>
        <taxon>Sphingomonadales</taxon>
        <taxon>Sphingomonadaceae</taxon>
        <taxon>Novosphingobium</taxon>
    </lineage>
</organism>
<sequence length="771" mass="82749">MSEHPIATGARFVGKRIQRKEDRRLLTGRGTYIDDVVVAGMLHAAFVRSNVARGQILRLDIAQARALPGVFAVYIAADLDQLGCQPGNPVFDMPGCPSPDNGLLARTDVRFVGDPVAIVLATTRAIAEDAVALVEVDYRAEAPVIGIAAAQTMPPVHPHLPDNLVNAMDSGRDDEIDAIFASAAHVVEDTIRNCRQAHMPMETRGLVAAPDGTGELTVHAACQSPHLSALHIATAFNMNQHQVRVIGKDVGGGFGLKMSPQRDDMAVIAAAILAGRPVKWIEDRLENLIAGGQSREDQMSVRLAFDADHRLLAADVEYDCDFGAYPYATQSSASLVTPMFPGPYRLPRYRWKAKGWYTNTSGLVPYRGPWMLEMFAREAMFDVAAREMGADSIELRRKNIIGKPDQPFQTAAGFVLADISPRETMELAVSAIDVPAFRRDQAHAREQGRYLGLGLANGIEPTTVSFGYFASDMAHVRIEANGRVTAMTTTFSQGHGTVTSLAQVIAERLGVPFEDVTVVEGDSSQIGFGSGAGGSRQAVAGGGAAIKASDLLREKIQRIAAHAYNASPEAVRIENGVITIEGAPEVRSSVAEIAQIAYVAPDRLPHDMEMGLESQYRYRPPPMVLANATHACICEVDVETGKVSILRWVAGSDCGELINPAIVEGQIAGGVVQGIGGVLFEHLRYDEDGQPLAVTLKDYLLPTGLDVPRIEYQHMCTPSSTPGGFKGVGEGGAMISPPTLVNAIADALAPFGKRWLNMPLSPDRIVCALEQ</sequence>
<dbReference type="InterPro" id="IPR008274">
    <property type="entry name" value="AldOxase/xan_DH_MoCoBD1"/>
</dbReference>
<name>A0ABV7V8E6_9SPHN</name>
<proteinExistence type="predicted"/>
<protein>
    <submittedName>
        <fullName evidence="4">Xanthine dehydrogenase family protein molybdopterin-binding subunit</fullName>
    </submittedName>
</protein>
<comment type="caution">
    <text evidence="4">The sequence shown here is derived from an EMBL/GenBank/DDBJ whole genome shotgun (WGS) entry which is preliminary data.</text>
</comment>
<evidence type="ECO:0000313" key="4">
    <source>
        <dbReference type="EMBL" id="MFC3673343.1"/>
    </source>
</evidence>
<accession>A0ABV7V8E6</accession>
<keyword evidence="1" id="KW-0500">Molybdenum</keyword>
<dbReference type="EMBL" id="JBHRYE010000042">
    <property type="protein sequence ID" value="MFC3673343.1"/>
    <property type="molecule type" value="Genomic_DNA"/>
</dbReference>
<dbReference type="Pfam" id="PF01315">
    <property type="entry name" value="Ald_Xan_dh_C"/>
    <property type="match status" value="1"/>
</dbReference>